<organism evidence="2 3">
    <name type="scientific">Rhodocollybia butyracea</name>
    <dbReference type="NCBI Taxonomy" id="206335"/>
    <lineage>
        <taxon>Eukaryota</taxon>
        <taxon>Fungi</taxon>
        <taxon>Dikarya</taxon>
        <taxon>Basidiomycota</taxon>
        <taxon>Agaricomycotina</taxon>
        <taxon>Agaricomycetes</taxon>
        <taxon>Agaricomycetidae</taxon>
        <taxon>Agaricales</taxon>
        <taxon>Marasmiineae</taxon>
        <taxon>Omphalotaceae</taxon>
        <taxon>Rhodocollybia</taxon>
    </lineage>
</organism>
<accession>A0A9P5PSL7</accession>
<dbReference type="AlphaFoldDB" id="A0A9P5PSL7"/>
<keyword evidence="3" id="KW-1185">Reference proteome</keyword>
<dbReference type="Proteomes" id="UP000772434">
    <property type="component" value="Unassembled WGS sequence"/>
</dbReference>
<evidence type="ECO:0000313" key="3">
    <source>
        <dbReference type="Proteomes" id="UP000772434"/>
    </source>
</evidence>
<reference evidence="2" key="1">
    <citation type="submission" date="2020-11" db="EMBL/GenBank/DDBJ databases">
        <authorList>
            <consortium name="DOE Joint Genome Institute"/>
            <person name="Ahrendt S."/>
            <person name="Riley R."/>
            <person name="Andreopoulos W."/>
            <person name="Labutti K."/>
            <person name="Pangilinan J."/>
            <person name="Ruiz-Duenas F.J."/>
            <person name="Barrasa J.M."/>
            <person name="Sanchez-Garcia M."/>
            <person name="Camarero S."/>
            <person name="Miyauchi S."/>
            <person name="Serrano A."/>
            <person name="Linde D."/>
            <person name="Babiker R."/>
            <person name="Drula E."/>
            <person name="Ayuso-Fernandez I."/>
            <person name="Pacheco R."/>
            <person name="Padilla G."/>
            <person name="Ferreira P."/>
            <person name="Barriuso J."/>
            <person name="Kellner H."/>
            <person name="Castanera R."/>
            <person name="Alfaro M."/>
            <person name="Ramirez L."/>
            <person name="Pisabarro A.G."/>
            <person name="Kuo A."/>
            <person name="Tritt A."/>
            <person name="Lipzen A."/>
            <person name="He G."/>
            <person name="Yan M."/>
            <person name="Ng V."/>
            <person name="Cullen D."/>
            <person name="Martin F."/>
            <person name="Rosso M.-N."/>
            <person name="Henrissat B."/>
            <person name="Hibbett D."/>
            <person name="Martinez A.T."/>
            <person name="Grigoriev I.V."/>
        </authorList>
    </citation>
    <scope>NUCLEOTIDE SEQUENCE</scope>
    <source>
        <strain evidence="2">AH 40177</strain>
    </source>
</reference>
<comment type="caution">
    <text evidence="2">The sequence shown here is derived from an EMBL/GenBank/DDBJ whole genome shotgun (WGS) entry which is preliminary data.</text>
</comment>
<dbReference type="EMBL" id="JADNRY010000053">
    <property type="protein sequence ID" value="KAF9069263.1"/>
    <property type="molecule type" value="Genomic_DNA"/>
</dbReference>
<proteinExistence type="predicted"/>
<feature type="compositionally biased region" description="Basic and acidic residues" evidence="1">
    <location>
        <begin position="370"/>
        <end position="382"/>
    </location>
</feature>
<name>A0A9P5PSL7_9AGAR</name>
<dbReference type="OrthoDB" id="2984690at2759"/>
<evidence type="ECO:0000256" key="1">
    <source>
        <dbReference type="SAM" id="MobiDB-lite"/>
    </source>
</evidence>
<evidence type="ECO:0000313" key="2">
    <source>
        <dbReference type="EMBL" id="KAF9069263.1"/>
    </source>
</evidence>
<feature type="region of interest" description="Disordered" evidence="1">
    <location>
        <begin position="333"/>
        <end position="382"/>
    </location>
</feature>
<gene>
    <name evidence="2" type="ORF">BDP27DRAFT_1363558</name>
</gene>
<protein>
    <submittedName>
        <fullName evidence="2">Uncharacterized protein</fullName>
    </submittedName>
</protein>
<sequence length="435" mass="48451">MTTINVITGRLEFKPPAACPKNPLHHTSFSGQHTECSDGAIIDENASFFTELQQVKKENNLLRKLLRTDQREFIVGTSAAVALEAAHIVSPIRITRRNEKKKVLVKERVEAILTRLWFNHGQPFLLDSRPNMILLNSVNHCLLDLHGALGISPGEVRLGDILVELLRDNQEWKARVASGGVPQRNLDMSKPVYDIDTIEWEVVVMHEEDFFPPGDSIFAHNAAARTLRDEQPVSSPTSCHVPEHQPDSQFNYHHTLPYLLDSNNDVFRFKMRTTRPPTEKLSLFAMMVNLQSKLYAYIKNTTGPYQSITGLLQLVDLVISAIYFEPRSPLSVNPAATEASFPTPPSDEGLQALETGDGDPIPGSDLSAGGHDDGSPEPVDEKGLTYTETCILLNKIESGELQGAEKAKAAQMLLFGVRGPEEPIRLRDFDEEEEE</sequence>